<dbReference type="CDD" id="cd23669">
    <property type="entry name" value="GH55_SacteLam55A-like"/>
    <property type="match status" value="1"/>
</dbReference>
<reference evidence="1" key="1">
    <citation type="submission" date="2020-02" db="EMBL/GenBank/DDBJ databases">
        <authorList>
            <person name="Meier V. D."/>
        </authorList>
    </citation>
    <scope>NUCLEOTIDE SEQUENCE</scope>
    <source>
        <strain evidence="1">AVDCRST_MAG39</strain>
    </source>
</reference>
<evidence type="ECO:0000313" key="1">
    <source>
        <dbReference type="EMBL" id="CAA9492021.1"/>
    </source>
</evidence>
<dbReference type="Gene3D" id="2.160.20.10">
    <property type="entry name" value="Single-stranded right-handed beta-helix, Pectin lyase-like"/>
    <property type="match status" value="1"/>
</dbReference>
<dbReference type="AlphaFoldDB" id="A0A6J4S8C1"/>
<organism evidence="1">
    <name type="scientific">uncultured Sphingomonadaceae bacterium</name>
    <dbReference type="NCBI Taxonomy" id="169976"/>
    <lineage>
        <taxon>Bacteria</taxon>
        <taxon>Pseudomonadati</taxon>
        <taxon>Pseudomonadota</taxon>
        <taxon>Alphaproteobacteria</taxon>
        <taxon>Sphingomonadales</taxon>
        <taxon>Sphingomonadaceae</taxon>
        <taxon>environmental samples</taxon>
    </lineage>
</organism>
<dbReference type="InterPro" id="IPR059186">
    <property type="entry name" value="SACTE_4363"/>
</dbReference>
<sequence length="586" mass="63293">MADTRRAVLAGLAAVGAGAALGPAVRAARRGLHDPDLGPNVVVFDPSTPREEMQARLDGIFRQQERAHFTDRRFAVLFKPGRYRADVNVGFFTQVLGLGARPGDATIDGQVRCEADWNNGMALVNFWRGAENLEVRPPGGANRWAVSQAAPYRRMHVRGDLILDDGGWSSGGFMADCRVDGAVRSGSQQQWFTRTSALGGWEGANWNMMFMGVDGAPPMSFPAPPHTSLPSVPAAPEKPFLFVDEAGGWRVLVPAIRRDARGVSWVNGRTPGRALPLSRFLVARPEAPVAEINAALARGRHLLLTPGVYRLPEPIRVARPGTVVLGLGLATLVAERGGAALEVADVPGVRIAGLMIDAGPVLSDVLMRVGPRGARADHRADPIVLSDIFFRVGGAAVGKAGTCLEINSRGAIGDHLWIWRADHGDRDAGRVYVGWDESPGDRGLVVNGDDVTMLALFVEHFRRYQTLWNGERGRTFFYQNELPYDPPNQAAWMAGTTRGWAAYKVADHVRDHRAIGMGVYAFFPHDPSIVLDSAVEAPRAPNVRFEHVTTVSLGGGKGTIARLVNEAGDAARPGAIRQTLIRYPVP</sequence>
<name>A0A6J4S8C1_9SPHN</name>
<dbReference type="EMBL" id="CADCVW010000035">
    <property type="protein sequence ID" value="CAA9492021.1"/>
    <property type="molecule type" value="Genomic_DNA"/>
</dbReference>
<dbReference type="PROSITE" id="PS51318">
    <property type="entry name" value="TAT"/>
    <property type="match status" value="1"/>
</dbReference>
<dbReference type="InterPro" id="IPR012334">
    <property type="entry name" value="Pectin_lyas_fold"/>
</dbReference>
<accession>A0A6J4S8C1</accession>
<gene>
    <name evidence="1" type="ORF">AVDCRST_MAG39-836</name>
</gene>
<protein>
    <submittedName>
        <fullName evidence="1">GH55</fullName>
    </submittedName>
</protein>
<proteinExistence type="predicted"/>
<dbReference type="InterPro" id="IPR006311">
    <property type="entry name" value="TAT_signal"/>
</dbReference>